<dbReference type="Pfam" id="PF03031">
    <property type="entry name" value="NIF"/>
    <property type="match status" value="1"/>
</dbReference>
<comment type="subcellular location">
    <subcellularLocation>
        <location evidence="1 6">Nucleus</location>
    </subcellularLocation>
</comment>
<dbReference type="Gene3D" id="3.40.50.1000">
    <property type="entry name" value="HAD superfamily/HAD-like"/>
    <property type="match status" value="1"/>
</dbReference>
<dbReference type="CDD" id="cd07521">
    <property type="entry name" value="HAD_FCP1-like"/>
    <property type="match status" value="1"/>
</dbReference>
<feature type="domain" description="FCP1 homology" evidence="8">
    <location>
        <begin position="114"/>
        <end position="262"/>
    </location>
</feature>
<feature type="compositionally biased region" description="Acidic residues" evidence="7">
    <location>
        <begin position="303"/>
        <end position="314"/>
    </location>
</feature>
<dbReference type="NCBIfam" id="TIGR02250">
    <property type="entry name" value="FCP1_euk"/>
    <property type="match status" value="1"/>
</dbReference>
<feature type="compositionally biased region" description="Polar residues" evidence="7">
    <location>
        <begin position="353"/>
        <end position="362"/>
    </location>
</feature>
<dbReference type="AlphaFoldDB" id="A0A395IK76"/>
<proteinExistence type="predicted"/>
<dbReference type="SMART" id="SM00577">
    <property type="entry name" value="CPDc"/>
    <property type="match status" value="1"/>
</dbReference>
<gene>
    <name evidence="9" type="ORF">DID88_009988</name>
</gene>
<comment type="function">
    <text evidence="6">This promotes the activity of RNA polymerase II.</text>
</comment>
<protein>
    <recommendedName>
        <fullName evidence="6">RNA polymerase II subunit A C-terminal domain phosphatase</fullName>
        <ecNumber evidence="6">3.1.3.16</ecNumber>
    </recommendedName>
</protein>
<dbReference type="PANTHER" id="PTHR23081:SF36">
    <property type="entry name" value="RNA POLYMERASE II SUBUNIT A C-TERMINAL DOMAIN PHOSPHATASE"/>
    <property type="match status" value="1"/>
</dbReference>
<dbReference type="GO" id="GO:0008420">
    <property type="term" value="F:RNA polymerase II CTD heptapeptide repeat phosphatase activity"/>
    <property type="evidence" value="ECO:0007669"/>
    <property type="project" value="UniProtKB-UniRule"/>
</dbReference>
<feature type="region of interest" description="Disordered" evidence="7">
    <location>
        <begin position="259"/>
        <end position="362"/>
    </location>
</feature>
<dbReference type="InterPro" id="IPR039189">
    <property type="entry name" value="Fcp1"/>
</dbReference>
<organism evidence="9 10">
    <name type="scientific">Monilinia fructigena</name>
    <dbReference type="NCBI Taxonomy" id="38457"/>
    <lineage>
        <taxon>Eukaryota</taxon>
        <taxon>Fungi</taxon>
        <taxon>Dikarya</taxon>
        <taxon>Ascomycota</taxon>
        <taxon>Pezizomycotina</taxon>
        <taxon>Leotiomycetes</taxon>
        <taxon>Helotiales</taxon>
        <taxon>Sclerotiniaceae</taxon>
        <taxon>Monilinia</taxon>
    </lineage>
</organism>
<evidence type="ECO:0000259" key="8">
    <source>
        <dbReference type="PROSITE" id="PS50969"/>
    </source>
</evidence>
<sequence length="362" mass="40514">MVGDPFGEQWEEEQTSYGEWDSPSEGTVEKWLIKEGMTIERDTTVLDVEESCSHAIQFAGLCGMCGKDMTEVSWASNALDTDRARINMIHDQTHLTTIIHACIEPTVGEWQRDVNSPNYEAVKDVRSFQLNDDGPRGLASGCWYYIKMRPGLAEFLSKISEMYELHVYTMGTRAYALNIAKIVDPGKKLFGDRIISRDENGNVTAKESVEVVSSKHNMVAIIDDRADVWPMNRPNLIKVVPYDFFTGIGDINSSFLPKREELPKVPTPKKRHQHHPKPETRTPPEITIEAPTGEVAEAPKPEGDDEPAEAQEESPAEKSSPLPKLNTLDEEASFGRTSSRAREIFGATITRPAFTSSTRTTR</sequence>
<evidence type="ECO:0000256" key="1">
    <source>
        <dbReference type="ARBA" id="ARBA00004123"/>
    </source>
</evidence>
<dbReference type="GO" id="GO:0005634">
    <property type="term" value="C:nucleus"/>
    <property type="evidence" value="ECO:0007669"/>
    <property type="project" value="UniProtKB-SubCell"/>
</dbReference>
<feature type="region of interest" description="Disordered" evidence="7">
    <location>
        <begin position="1"/>
        <end position="24"/>
    </location>
</feature>
<dbReference type="InterPro" id="IPR011947">
    <property type="entry name" value="FCP1_euk"/>
</dbReference>
<keyword evidence="10" id="KW-1185">Reference proteome</keyword>
<evidence type="ECO:0000256" key="3">
    <source>
        <dbReference type="ARBA" id="ARBA00023242"/>
    </source>
</evidence>
<name>A0A395IK76_9HELO</name>
<dbReference type="EMBL" id="QKRW01000038">
    <property type="protein sequence ID" value="RAL60670.1"/>
    <property type="molecule type" value="Genomic_DNA"/>
</dbReference>
<evidence type="ECO:0000313" key="10">
    <source>
        <dbReference type="Proteomes" id="UP000249056"/>
    </source>
</evidence>
<dbReference type="Proteomes" id="UP000249056">
    <property type="component" value="Unassembled WGS sequence"/>
</dbReference>
<dbReference type="InterPro" id="IPR036412">
    <property type="entry name" value="HAD-like_sf"/>
</dbReference>
<evidence type="ECO:0000256" key="6">
    <source>
        <dbReference type="RuleBase" id="RU366066"/>
    </source>
</evidence>
<evidence type="ECO:0000256" key="4">
    <source>
        <dbReference type="ARBA" id="ARBA00047761"/>
    </source>
</evidence>
<dbReference type="InterPro" id="IPR023214">
    <property type="entry name" value="HAD_sf"/>
</dbReference>
<reference evidence="9 10" key="1">
    <citation type="submission" date="2018-06" db="EMBL/GenBank/DDBJ databases">
        <title>Genome Sequence of the Brown Rot Fungal Pathogen Monilinia fructigena.</title>
        <authorList>
            <person name="Landi L."/>
            <person name="De Miccolis Angelini R.M."/>
            <person name="Pollastro S."/>
            <person name="Abate D."/>
            <person name="Faretra F."/>
            <person name="Romanazzi G."/>
        </authorList>
    </citation>
    <scope>NUCLEOTIDE SEQUENCE [LARGE SCALE GENOMIC DNA]</scope>
    <source>
        <strain evidence="9 10">Mfrg269</strain>
    </source>
</reference>
<dbReference type="EC" id="3.1.3.16" evidence="6"/>
<evidence type="ECO:0000313" key="9">
    <source>
        <dbReference type="EMBL" id="RAL60670.1"/>
    </source>
</evidence>
<dbReference type="OrthoDB" id="10249888at2759"/>
<keyword evidence="3 6" id="KW-0539">Nucleus</keyword>
<evidence type="ECO:0000256" key="5">
    <source>
        <dbReference type="ARBA" id="ARBA00048336"/>
    </source>
</evidence>
<keyword evidence="2 6" id="KW-0378">Hydrolase</keyword>
<dbReference type="PROSITE" id="PS50969">
    <property type="entry name" value="FCP1"/>
    <property type="match status" value="1"/>
</dbReference>
<dbReference type="SUPFAM" id="SSF56784">
    <property type="entry name" value="HAD-like"/>
    <property type="match status" value="1"/>
</dbReference>
<dbReference type="InterPro" id="IPR004274">
    <property type="entry name" value="FCP1_dom"/>
</dbReference>
<comment type="catalytic activity">
    <reaction evidence="5 6">
        <text>O-phospho-L-threonyl-[protein] + H2O = L-threonyl-[protein] + phosphate</text>
        <dbReference type="Rhea" id="RHEA:47004"/>
        <dbReference type="Rhea" id="RHEA-COMP:11060"/>
        <dbReference type="Rhea" id="RHEA-COMP:11605"/>
        <dbReference type="ChEBI" id="CHEBI:15377"/>
        <dbReference type="ChEBI" id="CHEBI:30013"/>
        <dbReference type="ChEBI" id="CHEBI:43474"/>
        <dbReference type="ChEBI" id="CHEBI:61977"/>
        <dbReference type="EC" id="3.1.3.16"/>
    </reaction>
</comment>
<dbReference type="PANTHER" id="PTHR23081">
    <property type="entry name" value="RNA POLYMERASE II CTD PHOSPHATASE"/>
    <property type="match status" value="1"/>
</dbReference>
<comment type="catalytic activity">
    <reaction evidence="4 6">
        <text>O-phospho-L-seryl-[protein] + H2O = L-seryl-[protein] + phosphate</text>
        <dbReference type="Rhea" id="RHEA:20629"/>
        <dbReference type="Rhea" id="RHEA-COMP:9863"/>
        <dbReference type="Rhea" id="RHEA-COMP:11604"/>
        <dbReference type="ChEBI" id="CHEBI:15377"/>
        <dbReference type="ChEBI" id="CHEBI:29999"/>
        <dbReference type="ChEBI" id="CHEBI:43474"/>
        <dbReference type="ChEBI" id="CHEBI:83421"/>
        <dbReference type="EC" id="3.1.3.16"/>
    </reaction>
</comment>
<comment type="caution">
    <text evidence="9">The sequence shown here is derived from an EMBL/GenBank/DDBJ whole genome shotgun (WGS) entry which is preliminary data.</text>
</comment>
<evidence type="ECO:0000256" key="2">
    <source>
        <dbReference type="ARBA" id="ARBA00022801"/>
    </source>
</evidence>
<accession>A0A395IK76</accession>
<evidence type="ECO:0000256" key="7">
    <source>
        <dbReference type="SAM" id="MobiDB-lite"/>
    </source>
</evidence>